<reference evidence="3 4" key="1">
    <citation type="submission" date="2019-09" db="EMBL/GenBank/DDBJ databases">
        <authorList>
            <person name="Ou C."/>
        </authorList>
    </citation>
    <scope>NUCLEOTIDE SEQUENCE [LARGE SCALE GENOMIC DNA]</scope>
    <source>
        <strain evidence="3">S2</strain>
        <tissue evidence="3">Leaf</tissue>
    </source>
</reference>
<reference evidence="4" key="2">
    <citation type="submission" date="2019-10" db="EMBL/GenBank/DDBJ databases">
        <title>A de novo genome assembly of a pear dwarfing rootstock.</title>
        <authorList>
            <person name="Wang F."/>
            <person name="Wang J."/>
            <person name="Li S."/>
            <person name="Zhang Y."/>
            <person name="Fang M."/>
            <person name="Ma L."/>
            <person name="Zhao Y."/>
            <person name="Jiang S."/>
        </authorList>
    </citation>
    <scope>NUCLEOTIDE SEQUENCE [LARGE SCALE GENOMIC DNA]</scope>
</reference>
<feature type="region of interest" description="Disordered" evidence="2">
    <location>
        <begin position="143"/>
        <end position="205"/>
    </location>
</feature>
<evidence type="ECO:0000256" key="1">
    <source>
        <dbReference type="SAM" id="Coils"/>
    </source>
</evidence>
<protein>
    <submittedName>
        <fullName evidence="3">Uncharacterized protein</fullName>
    </submittedName>
</protein>
<sequence>MIDDTSASPEIIAMLRKPGVGERLFLDQLGPARTRITQPYDDGVLQQNFPFVISLQQHQIPRQNATTDNSMNLGSQVTASGNPHMQVWSPSLKSEMWQERAPTMHGRKKEWGLISQLAKGRGKKTHPLQTWKFWRNRTHRQLSKICHSSPARSPAQTFPPTSLPSPSTSHSSSRSTTQTLTLTALPSPSACHSPAHSKSQTLPPTSLPPPLACPLTSSFHSPNITPYFSPLPLYVPPTSSSFHSTNPSAFFCSLHALVNKLKEDNKLLSAERDAAKAESEDMANALKAEKDKVAFLEKKMYELLEQILALIKVLDK</sequence>
<organism evidence="3 4">
    <name type="scientific">Pyrus ussuriensis x Pyrus communis</name>
    <dbReference type="NCBI Taxonomy" id="2448454"/>
    <lineage>
        <taxon>Eukaryota</taxon>
        <taxon>Viridiplantae</taxon>
        <taxon>Streptophyta</taxon>
        <taxon>Embryophyta</taxon>
        <taxon>Tracheophyta</taxon>
        <taxon>Spermatophyta</taxon>
        <taxon>Magnoliopsida</taxon>
        <taxon>eudicotyledons</taxon>
        <taxon>Gunneridae</taxon>
        <taxon>Pentapetalae</taxon>
        <taxon>rosids</taxon>
        <taxon>fabids</taxon>
        <taxon>Rosales</taxon>
        <taxon>Rosaceae</taxon>
        <taxon>Amygdaloideae</taxon>
        <taxon>Maleae</taxon>
        <taxon>Pyrus</taxon>
    </lineage>
</organism>
<dbReference type="OrthoDB" id="1169904at2759"/>
<evidence type="ECO:0000313" key="4">
    <source>
        <dbReference type="Proteomes" id="UP000327157"/>
    </source>
</evidence>
<name>A0A5N5FV61_9ROSA</name>
<keyword evidence="1" id="KW-0175">Coiled coil</keyword>
<feature type="compositionally biased region" description="Low complexity" evidence="2">
    <location>
        <begin position="158"/>
        <end position="204"/>
    </location>
</feature>
<gene>
    <name evidence="3" type="ORF">D8674_003159</name>
</gene>
<evidence type="ECO:0000256" key="2">
    <source>
        <dbReference type="SAM" id="MobiDB-lite"/>
    </source>
</evidence>
<feature type="coiled-coil region" evidence="1">
    <location>
        <begin position="258"/>
        <end position="306"/>
    </location>
</feature>
<comment type="caution">
    <text evidence="3">The sequence shown here is derived from an EMBL/GenBank/DDBJ whole genome shotgun (WGS) entry which is preliminary data.</text>
</comment>
<accession>A0A5N5FV61</accession>
<keyword evidence="4" id="KW-1185">Reference proteome</keyword>
<reference evidence="3 4" key="3">
    <citation type="submission" date="2019-11" db="EMBL/GenBank/DDBJ databases">
        <title>A de novo genome assembly of a pear dwarfing rootstock.</title>
        <authorList>
            <person name="Wang F."/>
            <person name="Wang J."/>
            <person name="Li S."/>
            <person name="Zhang Y."/>
            <person name="Fang M."/>
            <person name="Ma L."/>
            <person name="Zhao Y."/>
            <person name="Jiang S."/>
        </authorList>
    </citation>
    <scope>NUCLEOTIDE SEQUENCE [LARGE SCALE GENOMIC DNA]</scope>
    <source>
        <strain evidence="3">S2</strain>
        <tissue evidence="3">Leaf</tissue>
    </source>
</reference>
<dbReference type="Proteomes" id="UP000327157">
    <property type="component" value="Chromosome 10"/>
</dbReference>
<evidence type="ECO:0000313" key="3">
    <source>
        <dbReference type="EMBL" id="KAB2602154.1"/>
    </source>
</evidence>
<dbReference type="AlphaFoldDB" id="A0A5N5FV61"/>
<dbReference type="EMBL" id="SMOL01000695">
    <property type="protein sequence ID" value="KAB2602154.1"/>
    <property type="molecule type" value="Genomic_DNA"/>
</dbReference>
<proteinExistence type="predicted"/>